<name>A0A1A9Z2P9_GLOPL</name>
<organism evidence="1 2">
    <name type="scientific">Glossina pallidipes</name>
    <name type="common">Tsetse fly</name>
    <dbReference type="NCBI Taxonomy" id="7398"/>
    <lineage>
        <taxon>Eukaryota</taxon>
        <taxon>Metazoa</taxon>
        <taxon>Ecdysozoa</taxon>
        <taxon>Arthropoda</taxon>
        <taxon>Hexapoda</taxon>
        <taxon>Insecta</taxon>
        <taxon>Pterygota</taxon>
        <taxon>Neoptera</taxon>
        <taxon>Endopterygota</taxon>
        <taxon>Diptera</taxon>
        <taxon>Brachycera</taxon>
        <taxon>Muscomorpha</taxon>
        <taxon>Hippoboscoidea</taxon>
        <taxon>Glossinidae</taxon>
        <taxon>Glossina</taxon>
    </lineage>
</organism>
<evidence type="ECO:0000313" key="1">
    <source>
        <dbReference type="EnsemblMetazoa" id="GPAI001890-PA"/>
    </source>
</evidence>
<dbReference type="Proteomes" id="UP000092445">
    <property type="component" value="Unassembled WGS sequence"/>
</dbReference>
<evidence type="ECO:0000313" key="2">
    <source>
        <dbReference type="Proteomes" id="UP000092445"/>
    </source>
</evidence>
<dbReference type="VEuPathDB" id="VectorBase:GPAI001890"/>
<dbReference type="AlphaFoldDB" id="A0A1A9Z2P9"/>
<protein>
    <submittedName>
        <fullName evidence="1">Uncharacterized protein</fullName>
    </submittedName>
</protein>
<proteinExistence type="predicted"/>
<reference evidence="2" key="1">
    <citation type="submission" date="2014-03" db="EMBL/GenBank/DDBJ databases">
        <authorList>
            <person name="Aksoy S."/>
            <person name="Warren W."/>
            <person name="Wilson R.K."/>
        </authorList>
    </citation>
    <scope>NUCLEOTIDE SEQUENCE [LARGE SCALE GENOMIC DNA]</scope>
    <source>
        <strain evidence="2">IAEA</strain>
    </source>
</reference>
<reference evidence="1" key="2">
    <citation type="submission" date="2020-05" db="UniProtKB">
        <authorList>
            <consortium name="EnsemblMetazoa"/>
        </authorList>
    </citation>
    <scope>IDENTIFICATION</scope>
    <source>
        <strain evidence="1">IAEA</strain>
    </source>
</reference>
<accession>A0A1A9Z2P9</accession>
<sequence length="142" mass="16370">MHIHRECNIYLFGISNVSSFVVKYTHNSPSYNKREDVHHDNIHTTLLASGIWLISKKIINIKQFYCYCTCKRIYIQQYVLYTLLLLHGACCFHSCHIAITVKTRNAQEFMGRRASAVAALFNILEYASISSQVTSLHCPRNV</sequence>
<dbReference type="EnsemblMetazoa" id="GPAI001890-RA">
    <property type="protein sequence ID" value="GPAI001890-PA"/>
    <property type="gene ID" value="GPAI001890"/>
</dbReference>
<keyword evidence="2" id="KW-1185">Reference proteome</keyword>